<reference evidence="6 7" key="1">
    <citation type="submission" date="2014-08" db="EMBL/GenBank/DDBJ databases">
        <authorList>
            <person name="Moulin Lionel"/>
        </authorList>
    </citation>
    <scope>NUCLEOTIDE SEQUENCE [LARGE SCALE GENOMIC DNA]</scope>
</reference>
<evidence type="ECO:0000256" key="5">
    <source>
        <dbReference type="SAM" id="Phobius"/>
    </source>
</evidence>
<evidence type="ECO:0000256" key="3">
    <source>
        <dbReference type="ARBA" id="ARBA00022989"/>
    </source>
</evidence>
<feature type="transmembrane region" description="Helical" evidence="5">
    <location>
        <begin position="65"/>
        <end position="81"/>
    </location>
</feature>
<evidence type="ECO:0000313" key="7">
    <source>
        <dbReference type="Proteomes" id="UP000046373"/>
    </source>
</evidence>
<evidence type="ECO:0000313" key="6">
    <source>
        <dbReference type="EMBL" id="CDX31755.1"/>
    </source>
</evidence>
<feature type="transmembrane region" description="Helical" evidence="5">
    <location>
        <begin position="35"/>
        <end position="53"/>
    </location>
</feature>
<name>A0A090GID8_MESPL</name>
<evidence type="ECO:0000256" key="1">
    <source>
        <dbReference type="ARBA" id="ARBA00004141"/>
    </source>
</evidence>
<dbReference type="GO" id="GO:0016020">
    <property type="term" value="C:membrane"/>
    <property type="evidence" value="ECO:0007669"/>
    <property type="project" value="UniProtKB-SubCell"/>
</dbReference>
<feature type="transmembrane region" description="Helical" evidence="5">
    <location>
        <begin position="188"/>
        <end position="217"/>
    </location>
</feature>
<dbReference type="Pfam" id="PF04140">
    <property type="entry name" value="ICMT"/>
    <property type="match status" value="1"/>
</dbReference>
<keyword evidence="2 5" id="KW-0812">Transmembrane</keyword>
<dbReference type="Gene3D" id="1.20.120.1630">
    <property type="match status" value="1"/>
</dbReference>
<dbReference type="GO" id="GO:0032259">
    <property type="term" value="P:methylation"/>
    <property type="evidence" value="ECO:0007669"/>
    <property type="project" value="UniProtKB-KW"/>
</dbReference>
<dbReference type="InterPro" id="IPR007269">
    <property type="entry name" value="ICMT_MeTrfase"/>
</dbReference>
<dbReference type="AlphaFoldDB" id="A0A090GID8"/>
<dbReference type="EMBL" id="CCNB01000006">
    <property type="protein sequence ID" value="CDX31755.1"/>
    <property type="molecule type" value="Genomic_DNA"/>
</dbReference>
<dbReference type="PANTHER" id="PTHR43847:SF1">
    <property type="entry name" value="BLL3993 PROTEIN"/>
    <property type="match status" value="1"/>
</dbReference>
<feature type="transmembrane region" description="Helical" evidence="5">
    <location>
        <begin position="148"/>
        <end position="168"/>
    </location>
</feature>
<keyword evidence="3 5" id="KW-1133">Transmembrane helix</keyword>
<sequence>MAELSILKSDALPGAETGFWSGLRSSETIIDLREGLFRFIALAVAAVFVYRGARHVVIDPGRLNILLLMISDALTFIWLLLARRPLVRDWSPFTVFISLTAGFGSGLVSLQDGTAIIPLYIAATLQFLALWLVIWGKMSLDIAATLQFLALWLVIWGKMSLGRSFAILPANRGVVTSGAYRFVRHPIYAGYLAGHILFLLSSFSLYNFTVYVTITLLQIHRILREERILALTPEYRDYLGRVRYRLCPGIF</sequence>
<keyword evidence="6" id="KW-0489">Methyltransferase</keyword>
<keyword evidence="4 5" id="KW-0472">Membrane</keyword>
<dbReference type="GO" id="GO:0004671">
    <property type="term" value="F:protein C-terminal S-isoprenylcysteine carboxyl O-methyltransferase activity"/>
    <property type="evidence" value="ECO:0007669"/>
    <property type="project" value="InterPro"/>
</dbReference>
<keyword evidence="6" id="KW-0808">Transferase</keyword>
<dbReference type="Proteomes" id="UP000046373">
    <property type="component" value="Unassembled WGS sequence"/>
</dbReference>
<accession>A0A090GID8</accession>
<comment type="subcellular location">
    <subcellularLocation>
        <location evidence="1">Membrane</location>
        <topology evidence="1">Multi-pass membrane protein</topology>
    </subcellularLocation>
</comment>
<evidence type="ECO:0000256" key="2">
    <source>
        <dbReference type="ARBA" id="ARBA00022692"/>
    </source>
</evidence>
<feature type="transmembrane region" description="Helical" evidence="5">
    <location>
        <begin position="116"/>
        <end position="136"/>
    </location>
</feature>
<dbReference type="InterPro" id="IPR052527">
    <property type="entry name" value="Metal_cation-efflux_comp"/>
</dbReference>
<dbReference type="PANTHER" id="PTHR43847">
    <property type="entry name" value="BLL3993 PROTEIN"/>
    <property type="match status" value="1"/>
</dbReference>
<evidence type="ECO:0000256" key="4">
    <source>
        <dbReference type="ARBA" id="ARBA00023136"/>
    </source>
</evidence>
<organism evidence="6 7">
    <name type="scientific">Mesorhizobium plurifarium</name>
    <dbReference type="NCBI Taxonomy" id="69974"/>
    <lineage>
        <taxon>Bacteria</taxon>
        <taxon>Pseudomonadati</taxon>
        <taxon>Pseudomonadota</taxon>
        <taxon>Alphaproteobacteria</taxon>
        <taxon>Hyphomicrobiales</taxon>
        <taxon>Phyllobacteriaceae</taxon>
        <taxon>Mesorhizobium</taxon>
    </lineage>
</organism>
<gene>
    <name evidence="6" type="ORF">MPLDJ20_140397</name>
</gene>
<proteinExistence type="predicted"/>
<protein>
    <submittedName>
        <fullName evidence="6">Isoprenylcysteine carboxyl methyltransferase</fullName>
    </submittedName>
</protein>